<dbReference type="SUPFAM" id="SSF47323">
    <property type="entry name" value="Anticodon-binding domain of a subclass of class I aminoacyl-tRNA synthetases"/>
    <property type="match status" value="1"/>
</dbReference>
<keyword evidence="5" id="KW-0648">Protein biosynthesis</keyword>
<evidence type="ECO:0000313" key="8">
    <source>
        <dbReference type="EnsemblPlants" id="ORUFI05G09150.1"/>
    </source>
</evidence>
<keyword evidence="3" id="KW-0547">Nucleotide-binding</keyword>
<organism evidence="8 9">
    <name type="scientific">Oryza rufipogon</name>
    <name type="common">Brownbeard rice</name>
    <name type="synonym">Asian wild rice</name>
    <dbReference type="NCBI Taxonomy" id="4529"/>
    <lineage>
        <taxon>Eukaryota</taxon>
        <taxon>Viridiplantae</taxon>
        <taxon>Streptophyta</taxon>
        <taxon>Embryophyta</taxon>
        <taxon>Tracheophyta</taxon>
        <taxon>Spermatophyta</taxon>
        <taxon>Magnoliopsida</taxon>
        <taxon>Liliopsida</taxon>
        <taxon>Poales</taxon>
        <taxon>Poaceae</taxon>
        <taxon>BOP clade</taxon>
        <taxon>Oryzoideae</taxon>
        <taxon>Oryzeae</taxon>
        <taxon>Oryzinae</taxon>
        <taxon>Oryza</taxon>
    </lineage>
</organism>
<keyword evidence="4" id="KW-0067">ATP-binding</keyword>
<dbReference type="Gramene" id="ORUFI05G09150.1">
    <property type="protein sequence ID" value="ORUFI05G09150.1"/>
    <property type="gene ID" value="ORUFI05G09150"/>
</dbReference>
<dbReference type="Pfam" id="PF08264">
    <property type="entry name" value="Anticodon_1"/>
    <property type="match status" value="1"/>
</dbReference>
<keyword evidence="6" id="KW-0030">Aminoacyl-tRNA synthetase</keyword>
<dbReference type="GO" id="GO:0005524">
    <property type="term" value="F:ATP binding"/>
    <property type="evidence" value="ECO:0007669"/>
    <property type="project" value="UniProtKB-KW"/>
</dbReference>
<keyword evidence="2" id="KW-0436">Ligase</keyword>
<dbReference type="HOGENOM" id="CLU_1605390_0_0_1"/>
<keyword evidence="9" id="KW-1185">Reference proteome</keyword>
<dbReference type="AlphaFoldDB" id="A0A0E0PJF2"/>
<evidence type="ECO:0000256" key="2">
    <source>
        <dbReference type="ARBA" id="ARBA00022598"/>
    </source>
</evidence>
<accession>A0A0E0PJF2</accession>
<feature type="domain" description="Methionyl/Valyl/Leucyl/Isoleucyl-tRNA synthetase anticodon-binding" evidence="7">
    <location>
        <begin position="2"/>
        <end position="61"/>
    </location>
</feature>
<evidence type="ECO:0000256" key="5">
    <source>
        <dbReference type="ARBA" id="ARBA00022917"/>
    </source>
</evidence>
<dbReference type="InterPro" id="IPR013155">
    <property type="entry name" value="M/V/L/I-tRNA-synth_anticd-bd"/>
</dbReference>
<dbReference type="PANTHER" id="PTHR45794">
    <property type="entry name" value="LEUCYL-TRNA SYNTHETASE"/>
    <property type="match status" value="1"/>
</dbReference>
<dbReference type="Gene3D" id="1.10.730.10">
    <property type="entry name" value="Isoleucyl-tRNA Synthetase, Domain 1"/>
    <property type="match status" value="1"/>
</dbReference>
<proteinExistence type="inferred from homology"/>
<reference evidence="9" key="1">
    <citation type="submission" date="2013-06" db="EMBL/GenBank/DDBJ databases">
        <authorList>
            <person name="Zhao Q."/>
        </authorList>
    </citation>
    <scope>NUCLEOTIDE SEQUENCE</scope>
    <source>
        <strain evidence="9">cv. W1943</strain>
    </source>
</reference>
<evidence type="ECO:0000256" key="1">
    <source>
        <dbReference type="ARBA" id="ARBA00005594"/>
    </source>
</evidence>
<dbReference type="eggNOG" id="KOG0437">
    <property type="taxonomic scope" value="Eukaryota"/>
</dbReference>
<dbReference type="GO" id="GO:0004823">
    <property type="term" value="F:leucine-tRNA ligase activity"/>
    <property type="evidence" value="ECO:0007669"/>
    <property type="project" value="InterPro"/>
</dbReference>
<comment type="similarity">
    <text evidence="1">Belongs to the class-I aminoacyl-tRNA synthetase family.</text>
</comment>
<evidence type="ECO:0000256" key="6">
    <source>
        <dbReference type="ARBA" id="ARBA00023146"/>
    </source>
</evidence>
<dbReference type="EnsemblPlants" id="ORUFI05G09150.1">
    <property type="protein sequence ID" value="ORUFI05G09150.1"/>
    <property type="gene ID" value="ORUFI05G09150"/>
</dbReference>
<dbReference type="GO" id="GO:0006429">
    <property type="term" value="P:leucyl-tRNA aminoacylation"/>
    <property type="evidence" value="ECO:0007669"/>
    <property type="project" value="InterPro"/>
</dbReference>
<dbReference type="STRING" id="4529.A0A0E0PJF2"/>
<evidence type="ECO:0000259" key="7">
    <source>
        <dbReference type="Pfam" id="PF08264"/>
    </source>
</evidence>
<reference evidence="8" key="2">
    <citation type="submission" date="2015-06" db="UniProtKB">
        <authorList>
            <consortium name="EnsemblPlants"/>
        </authorList>
    </citation>
    <scope>IDENTIFICATION</scope>
</reference>
<dbReference type="Proteomes" id="UP000008022">
    <property type="component" value="Unassembled WGS sequence"/>
</dbReference>
<protein>
    <recommendedName>
        <fullName evidence="7">Methionyl/Valyl/Leucyl/Isoleucyl-tRNA synthetase anticodon-binding domain-containing protein</fullName>
    </recommendedName>
</protein>
<evidence type="ECO:0000313" key="9">
    <source>
        <dbReference type="Proteomes" id="UP000008022"/>
    </source>
</evidence>
<dbReference type="InterPro" id="IPR009080">
    <property type="entry name" value="tRNAsynth_Ia_anticodon-bd"/>
</dbReference>
<evidence type="ECO:0000256" key="3">
    <source>
        <dbReference type="ARBA" id="ARBA00022741"/>
    </source>
</evidence>
<dbReference type="InterPro" id="IPR004493">
    <property type="entry name" value="Leu-tRNA-synth_Ia_arc/euk"/>
</dbReference>
<dbReference type="PANTHER" id="PTHR45794:SF1">
    <property type="entry name" value="LEUCINE--TRNA LIGASE, CYTOPLASMIC"/>
    <property type="match status" value="1"/>
</dbReference>
<evidence type="ECO:0000256" key="4">
    <source>
        <dbReference type="ARBA" id="ARBA00022840"/>
    </source>
</evidence>
<sequence>MDVQTRLITPICPHYAEHVWQKILKNERFVVRAGWPIADDPDSTLRITNKYLQSCIVLMRKSLHKQESCHKVAKKGAAASTTFAENKLSVGCLIYVNEHYDGWKEQCLRVLQDKFDTEARSFTPDEDIIDALVNCSFGQELNLKQIKKLIAQSDSRTQWNAAGDLK</sequence>
<name>A0A0E0PJF2_ORYRU</name>